<dbReference type="Gene3D" id="3.90.226.30">
    <property type="match status" value="1"/>
</dbReference>
<evidence type="ECO:0000259" key="2">
    <source>
        <dbReference type="Pfam" id="PF21113"/>
    </source>
</evidence>
<dbReference type="InterPro" id="IPR048520">
    <property type="entry name" value="LarA_C"/>
</dbReference>
<dbReference type="AlphaFoldDB" id="A0A1G5RW61"/>
<dbReference type="Pfam" id="PF09861">
    <property type="entry name" value="Lar_N"/>
    <property type="match status" value="1"/>
</dbReference>
<dbReference type="Proteomes" id="UP000199208">
    <property type="component" value="Unassembled WGS sequence"/>
</dbReference>
<evidence type="ECO:0000313" key="3">
    <source>
        <dbReference type="EMBL" id="SCZ78157.1"/>
    </source>
</evidence>
<name>A0A1G5RW61_9FIRM</name>
<protein>
    <submittedName>
        <fullName evidence="3">Nickel-dependent lactate racemase</fullName>
    </submittedName>
</protein>
<dbReference type="PANTHER" id="PTHR33171">
    <property type="entry name" value="LAR_N DOMAIN-CONTAINING PROTEIN"/>
    <property type="match status" value="1"/>
</dbReference>
<dbReference type="EMBL" id="FMWL01000004">
    <property type="protein sequence ID" value="SCZ78157.1"/>
    <property type="molecule type" value="Genomic_DNA"/>
</dbReference>
<dbReference type="InterPro" id="IPR018657">
    <property type="entry name" value="LarA-like_N"/>
</dbReference>
<feature type="domain" description="Lactate racemase C-terminal" evidence="2">
    <location>
        <begin position="277"/>
        <end position="418"/>
    </location>
</feature>
<dbReference type="STRING" id="1120920.SAMN03080599_01116"/>
<sequence length="428" mass="46355">MIMEIPYGSETISFNIPEENLLFVGTLKETRGQTQLAEAVRKSLDEPFGCLPLKDCVHPKDNVLILIEDATRSTPVKEILPVLVDYLLDCGLTLENLEILTAPGSHRILTDAEILEKVGPELIDKIKISQHDYQNESSMVTMPSVLVNGFEIPVQVNRKALEADFIIGIGNIIPHSDAGFSGGAKILQPGICGYPTTAATHISAAMLDEIPLGVVDNPCRLGMEEVAKQAGLKFIINTVKNHRGEVIEVVSGDFVTAHREGARISRNAFSVEMPELADIVVVSSYPADLDFWQALKGVTAAYFAVKPGGTIIFASPCYEGLAHNHPKFEEWLQLSYTHILQKTKSAPVDDKSIDLISAVLAVCNSRAREKAEILVVSNGLSDDAVNVLGYKRVASVQAAIDDLLLKNNKLSIGVLPRGGDCLPVLTGL</sequence>
<proteinExistence type="predicted"/>
<dbReference type="InterPro" id="IPR047926">
    <property type="entry name" value="Ni_dep_LarA"/>
</dbReference>
<dbReference type="GO" id="GO:0050043">
    <property type="term" value="F:lactate racemase activity"/>
    <property type="evidence" value="ECO:0007669"/>
    <property type="project" value="InterPro"/>
</dbReference>
<dbReference type="Gene3D" id="3.40.50.11440">
    <property type="match status" value="1"/>
</dbReference>
<keyword evidence="4" id="KW-1185">Reference proteome</keyword>
<dbReference type="PANTHER" id="PTHR33171:SF17">
    <property type="entry name" value="LARA-LIKE N-TERMINAL DOMAIN-CONTAINING PROTEIN"/>
    <property type="match status" value="1"/>
</dbReference>
<evidence type="ECO:0000259" key="1">
    <source>
        <dbReference type="Pfam" id="PF09861"/>
    </source>
</evidence>
<feature type="domain" description="LarA-like N-terminal" evidence="1">
    <location>
        <begin position="7"/>
        <end position="203"/>
    </location>
</feature>
<dbReference type="OrthoDB" id="9770545at2"/>
<gene>
    <name evidence="3" type="ORF">SAMN03080599_01116</name>
</gene>
<organism evidence="3 4">
    <name type="scientific">Acidaminobacter hydrogenoformans DSM 2784</name>
    <dbReference type="NCBI Taxonomy" id="1120920"/>
    <lineage>
        <taxon>Bacteria</taxon>
        <taxon>Bacillati</taxon>
        <taxon>Bacillota</taxon>
        <taxon>Clostridia</taxon>
        <taxon>Peptostreptococcales</taxon>
        <taxon>Acidaminobacteraceae</taxon>
        <taxon>Acidaminobacter</taxon>
    </lineage>
</organism>
<dbReference type="Pfam" id="PF21113">
    <property type="entry name" value="LarA_C"/>
    <property type="match status" value="1"/>
</dbReference>
<dbReference type="NCBIfam" id="NF033504">
    <property type="entry name" value="Ni_dep_LarA"/>
    <property type="match status" value="1"/>
</dbReference>
<dbReference type="RefSeq" id="WP_092589917.1">
    <property type="nucleotide sequence ID" value="NZ_FMWL01000004.1"/>
</dbReference>
<accession>A0A1G5RW61</accession>
<evidence type="ECO:0000313" key="4">
    <source>
        <dbReference type="Proteomes" id="UP000199208"/>
    </source>
</evidence>
<reference evidence="3 4" key="1">
    <citation type="submission" date="2016-10" db="EMBL/GenBank/DDBJ databases">
        <authorList>
            <person name="de Groot N.N."/>
        </authorList>
    </citation>
    <scope>NUCLEOTIDE SEQUENCE [LARGE SCALE GENOMIC DNA]</scope>
    <source>
        <strain evidence="3 4">DSM 2784</strain>
    </source>
</reference>
<dbReference type="InterPro" id="IPR048068">
    <property type="entry name" value="LarA-like"/>
</dbReference>
<dbReference type="InterPro" id="IPR043166">
    <property type="entry name" value="LarA-like_C"/>
</dbReference>